<name>A0A6I6EV54_9CLOT</name>
<protein>
    <submittedName>
        <fullName evidence="4">2-hydroxyacyl-CoA dehydratase</fullName>
    </submittedName>
</protein>
<dbReference type="Pfam" id="PF06050">
    <property type="entry name" value="HGD-D"/>
    <property type="match status" value="1"/>
</dbReference>
<evidence type="ECO:0000256" key="3">
    <source>
        <dbReference type="ARBA" id="ARBA00023014"/>
    </source>
</evidence>
<keyword evidence="3" id="KW-0411">Iron-sulfur</keyword>
<dbReference type="PANTHER" id="PTHR30548">
    <property type="entry name" value="2-HYDROXYGLUTARYL-COA DEHYDRATASE, D-COMPONENT-RELATED"/>
    <property type="match status" value="1"/>
</dbReference>
<reference evidence="4 5" key="1">
    <citation type="submission" date="2019-12" db="EMBL/GenBank/DDBJ databases">
        <title>Genome sequenceing of Clostridium bovifaecis.</title>
        <authorList>
            <person name="Yao Y."/>
        </authorList>
    </citation>
    <scope>NUCLEOTIDE SEQUENCE [LARGE SCALE GENOMIC DNA]</scope>
    <source>
        <strain evidence="4 5">BXX</strain>
    </source>
</reference>
<dbReference type="PANTHER" id="PTHR30548:SF2">
    <property type="entry name" value="2-HYDROXYACYL-COA DEHYDRATASE,D-COMPONENT"/>
    <property type="match status" value="1"/>
</dbReference>
<dbReference type="GO" id="GO:0016836">
    <property type="term" value="F:hydro-lyase activity"/>
    <property type="evidence" value="ECO:0007669"/>
    <property type="project" value="UniProtKB-ARBA"/>
</dbReference>
<dbReference type="EMBL" id="CP046522">
    <property type="protein sequence ID" value="QGU96160.1"/>
    <property type="molecule type" value="Genomic_DNA"/>
</dbReference>
<evidence type="ECO:0000256" key="2">
    <source>
        <dbReference type="ARBA" id="ARBA00005806"/>
    </source>
</evidence>
<keyword evidence="3" id="KW-0479">Metal-binding</keyword>
<comment type="cofactor">
    <cofactor evidence="1">
        <name>[4Fe-4S] cluster</name>
        <dbReference type="ChEBI" id="CHEBI:49883"/>
    </cofactor>
</comment>
<dbReference type="AlphaFoldDB" id="A0A6I6EV54"/>
<dbReference type="Gene3D" id="3.40.50.11900">
    <property type="match status" value="1"/>
</dbReference>
<evidence type="ECO:0000313" key="4">
    <source>
        <dbReference type="EMBL" id="QGU96160.1"/>
    </source>
</evidence>
<gene>
    <name evidence="4" type="ORF">GOM49_14585</name>
</gene>
<proteinExistence type="inferred from homology"/>
<keyword evidence="3" id="KW-0408">Iron</keyword>
<accession>A0A6I6EV54</accession>
<sequence length="425" mass="49164">MNLVKTYGNLIKKSMNNPKTALDLFKLGLHLEKLRLSIFSNKSLPTSLQYLNKICVQYVLEPLTHPSSSALVNLFAPTEILHAMGIYPLFVEAFSSFLSGFIIEDYFIDYASNSGLSETLCSYHKAFLGAIQSQLIPKPKFAVTSSMICDANINTFSYIAEEYNIPLYTVDVPYEYSKEAEFYVSTQLKEMVKFIEDSTNKKLNLDRLKDVIKLENQSINYNKKFLESLKDKYFPNTLTLEMYKLFLSHVAIGREETYKFYKMQLDDIELSPKSHGKRFLWVHLLPFYHESLIKYFNFNEDYQLLTCDFNFDYMEELDCDHPFEALAKKMLLNQYNGQFQIKADNISSMCKELNADAVINFCHWGCKQSSGGTMLLKETLRKNHIPFLSMDGDGIDRRNTGNGQIQTRLEAFLEIIEANNRKKVI</sequence>
<dbReference type="GO" id="GO:0051536">
    <property type="term" value="F:iron-sulfur cluster binding"/>
    <property type="evidence" value="ECO:0007669"/>
    <property type="project" value="UniProtKB-KW"/>
</dbReference>
<dbReference type="Proteomes" id="UP000422764">
    <property type="component" value="Chromosome"/>
</dbReference>
<dbReference type="InterPro" id="IPR010327">
    <property type="entry name" value="FldB/FldC_alpha/beta"/>
</dbReference>
<organism evidence="4 5">
    <name type="scientific">Clostridium bovifaecis</name>
    <dbReference type="NCBI Taxonomy" id="2184719"/>
    <lineage>
        <taxon>Bacteria</taxon>
        <taxon>Bacillati</taxon>
        <taxon>Bacillota</taxon>
        <taxon>Clostridia</taxon>
        <taxon>Eubacteriales</taxon>
        <taxon>Clostridiaceae</taxon>
        <taxon>Clostridium</taxon>
    </lineage>
</organism>
<evidence type="ECO:0000313" key="5">
    <source>
        <dbReference type="Proteomes" id="UP000422764"/>
    </source>
</evidence>
<keyword evidence="5" id="KW-1185">Reference proteome</keyword>
<evidence type="ECO:0000256" key="1">
    <source>
        <dbReference type="ARBA" id="ARBA00001966"/>
    </source>
</evidence>
<comment type="similarity">
    <text evidence="2">Belongs to the FldB/FldC dehydratase alpha/beta subunit family.</text>
</comment>
<dbReference type="Gene3D" id="3.40.50.11890">
    <property type="match status" value="1"/>
</dbReference>